<gene>
    <name evidence="1" type="ORF">S12H4_33599</name>
</gene>
<name>X1V512_9ZZZZ</name>
<dbReference type="AlphaFoldDB" id="X1V512"/>
<reference evidence="1" key="1">
    <citation type="journal article" date="2014" name="Front. Microbiol.">
        <title>High frequency of phylogenetically diverse reductive dehalogenase-homologous genes in deep subseafloor sedimentary metagenomes.</title>
        <authorList>
            <person name="Kawai M."/>
            <person name="Futagami T."/>
            <person name="Toyoda A."/>
            <person name="Takaki Y."/>
            <person name="Nishi S."/>
            <person name="Hori S."/>
            <person name="Arai W."/>
            <person name="Tsubouchi T."/>
            <person name="Morono Y."/>
            <person name="Uchiyama I."/>
            <person name="Ito T."/>
            <person name="Fujiyama A."/>
            <person name="Inagaki F."/>
            <person name="Takami H."/>
        </authorList>
    </citation>
    <scope>NUCLEOTIDE SEQUENCE</scope>
    <source>
        <strain evidence="1">Expedition CK06-06</strain>
    </source>
</reference>
<comment type="caution">
    <text evidence="1">The sequence shown here is derived from an EMBL/GenBank/DDBJ whole genome shotgun (WGS) entry which is preliminary data.</text>
</comment>
<feature type="non-terminal residue" evidence="1">
    <location>
        <position position="1"/>
    </location>
</feature>
<proteinExistence type="predicted"/>
<evidence type="ECO:0000313" key="1">
    <source>
        <dbReference type="EMBL" id="GAI99699.1"/>
    </source>
</evidence>
<organism evidence="1">
    <name type="scientific">marine sediment metagenome</name>
    <dbReference type="NCBI Taxonomy" id="412755"/>
    <lineage>
        <taxon>unclassified sequences</taxon>
        <taxon>metagenomes</taxon>
        <taxon>ecological metagenomes</taxon>
    </lineage>
</organism>
<dbReference type="EMBL" id="BARW01019812">
    <property type="protein sequence ID" value="GAI99699.1"/>
    <property type="molecule type" value="Genomic_DNA"/>
</dbReference>
<protein>
    <submittedName>
        <fullName evidence="1">Uncharacterized protein</fullName>
    </submittedName>
</protein>
<sequence length="83" mass="9532">KINSIIDSRTQSMEDALYASGIKGNVAAQIFWLKNRAKDRWSDRTTHEVALELTFANLMKMKKKQGCLDNFLLLSLHHLSKLK</sequence>
<accession>X1V512</accession>